<dbReference type="SUPFAM" id="SSF50969">
    <property type="entry name" value="YVTN repeat-like/Quinoprotein amine dehydrogenase"/>
    <property type="match status" value="1"/>
</dbReference>
<dbReference type="EMBL" id="RQYS01000020">
    <property type="protein sequence ID" value="RRD61937.1"/>
    <property type="molecule type" value="Genomic_DNA"/>
</dbReference>
<name>A0A3P1XVI4_TANFO</name>
<evidence type="ECO:0000313" key="2">
    <source>
        <dbReference type="EMBL" id="RRD61937.1"/>
    </source>
</evidence>
<accession>A0A3P1XVI4</accession>
<keyword evidence="1" id="KW-0732">Signal</keyword>
<reference evidence="2 3" key="1">
    <citation type="submission" date="2018-11" db="EMBL/GenBank/DDBJ databases">
        <title>Genomes From Bacteria Associated with the Canine Oral Cavity: a Test Case for Automated Genome-Based Taxonomic Assignment.</title>
        <authorList>
            <person name="Coil D.A."/>
            <person name="Jospin G."/>
            <person name="Darling A.E."/>
            <person name="Wallis C."/>
            <person name="Davis I.J."/>
            <person name="Harris S."/>
            <person name="Eisen J.A."/>
            <person name="Holcombe L.J."/>
            <person name="O'Flynn C."/>
        </authorList>
    </citation>
    <scope>NUCLEOTIDE SEQUENCE [LARGE SCALE GENOMIC DNA]</scope>
    <source>
        <strain evidence="2 3">OH2617_COT-023</strain>
    </source>
</reference>
<feature type="signal peptide" evidence="1">
    <location>
        <begin position="1"/>
        <end position="34"/>
    </location>
</feature>
<dbReference type="AlphaFoldDB" id="A0A3P1XVI4"/>
<dbReference type="Pfam" id="PF15869">
    <property type="entry name" value="TolB_like"/>
    <property type="match status" value="1"/>
</dbReference>
<dbReference type="OrthoDB" id="1047112at2"/>
<comment type="caution">
    <text evidence="2">The sequence shown here is derived from an EMBL/GenBank/DDBJ whole genome shotgun (WGS) entry which is preliminary data.</text>
</comment>
<organism evidence="2 3">
    <name type="scientific">Tannerella forsythia</name>
    <name type="common">Bacteroides forsythus</name>
    <dbReference type="NCBI Taxonomy" id="28112"/>
    <lineage>
        <taxon>Bacteria</taxon>
        <taxon>Pseudomonadati</taxon>
        <taxon>Bacteroidota</taxon>
        <taxon>Bacteroidia</taxon>
        <taxon>Bacteroidales</taxon>
        <taxon>Tannerellaceae</taxon>
        <taxon>Tannerella</taxon>
    </lineage>
</organism>
<dbReference type="Proteomes" id="UP000278609">
    <property type="component" value="Unassembled WGS sequence"/>
</dbReference>
<protein>
    <recommendedName>
        <fullName evidence="4">6-bladed beta-propeller</fullName>
    </recommendedName>
</protein>
<evidence type="ECO:0008006" key="4">
    <source>
        <dbReference type="Google" id="ProtNLM"/>
    </source>
</evidence>
<evidence type="ECO:0000313" key="3">
    <source>
        <dbReference type="Proteomes" id="UP000278609"/>
    </source>
</evidence>
<gene>
    <name evidence="2" type="ORF">EII40_05505</name>
</gene>
<feature type="chain" id="PRO_5018172595" description="6-bladed beta-propeller" evidence="1">
    <location>
        <begin position="35"/>
        <end position="360"/>
    </location>
</feature>
<sequence length="360" mass="41392">MYPQTNRVKKKIMKLCKATYILHLLCLSVCFSCANKVDDPVAHFNGKEVIEVKPTRIIQLEEYEILKPVDAIQVGSHCFIYDDQLKDIFNLVDPLSRNARKGGERGSGPHDVGMPGSFQYKNDKIVFFDISQKRINEILLSSDTSTQLKIQEVEKIKSPNRLFMVNCVDTNYMATGIFNDYWLALINKQGEVISTVDFPIFEETKDIPKTQLSILYISTLMAHSPDNKKMIAATQNHGVLSFCRIRENDVKEYKRLCYYAPLFQIREKGIVALSKDNKAGFCAVDCDDQYVYVLYSGKTFNQSGLLNHHCNNLLVYDWDGNPVKRYLLDIPLFSMRYNPQNHSIYGIAYNPEGIWVEYEL</sequence>
<dbReference type="InterPro" id="IPR011044">
    <property type="entry name" value="Quino_amine_DH_bsu"/>
</dbReference>
<proteinExistence type="predicted"/>
<evidence type="ECO:0000256" key="1">
    <source>
        <dbReference type="SAM" id="SignalP"/>
    </source>
</evidence>